<dbReference type="KEGG" id="panc:E2636_17230"/>
<dbReference type="Gene3D" id="2.30.110.10">
    <property type="entry name" value="Electron Transport, Fmn-binding Protein, Chain A"/>
    <property type="match status" value="1"/>
</dbReference>
<dbReference type="Proteomes" id="UP000294292">
    <property type="component" value="Chromosome"/>
</dbReference>
<dbReference type="Pfam" id="PF01613">
    <property type="entry name" value="Flavin_Reduct"/>
    <property type="match status" value="1"/>
</dbReference>
<dbReference type="InterPro" id="IPR050268">
    <property type="entry name" value="NADH-dep_flavin_reductase"/>
</dbReference>
<dbReference type="SMART" id="SM00903">
    <property type="entry name" value="Flavin_Reduct"/>
    <property type="match status" value="1"/>
</dbReference>
<evidence type="ECO:0000313" key="4">
    <source>
        <dbReference type="Proteomes" id="UP000294292"/>
    </source>
</evidence>
<organism evidence="3 4">
    <name type="scientific">Paenisporosarcina antarctica</name>
    <dbReference type="NCBI Taxonomy" id="417367"/>
    <lineage>
        <taxon>Bacteria</taxon>
        <taxon>Bacillati</taxon>
        <taxon>Bacillota</taxon>
        <taxon>Bacilli</taxon>
        <taxon>Bacillales</taxon>
        <taxon>Caryophanaceae</taxon>
        <taxon>Paenisporosarcina</taxon>
    </lineage>
</organism>
<dbReference type="OrthoDB" id="9792858at2"/>
<keyword evidence="4" id="KW-1185">Reference proteome</keyword>
<proteinExistence type="predicted"/>
<dbReference type="GO" id="GO:0010181">
    <property type="term" value="F:FMN binding"/>
    <property type="evidence" value="ECO:0007669"/>
    <property type="project" value="InterPro"/>
</dbReference>
<feature type="domain" description="Flavin reductase like" evidence="2">
    <location>
        <begin position="10"/>
        <end position="151"/>
    </location>
</feature>
<dbReference type="InterPro" id="IPR012349">
    <property type="entry name" value="Split_barrel_FMN-bd"/>
</dbReference>
<dbReference type="InterPro" id="IPR002563">
    <property type="entry name" value="Flavin_Rdtase-like_dom"/>
</dbReference>
<evidence type="ECO:0000256" key="1">
    <source>
        <dbReference type="ARBA" id="ARBA00023002"/>
    </source>
</evidence>
<protein>
    <submittedName>
        <fullName evidence="3">Flavin reductase</fullName>
    </submittedName>
</protein>
<gene>
    <name evidence="3" type="ORF">E2636_17230</name>
</gene>
<name>A0A4P7A1I3_9BACL</name>
<evidence type="ECO:0000259" key="2">
    <source>
        <dbReference type="SMART" id="SM00903"/>
    </source>
</evidence>
<dbReference type="PANTHER" id="PTHR30466">
    <property type="entry name" value="FLAVIN REDUCTASE"/>
    <property type="match status" value="1"/>
</dbReference>
<reference evidence="3 4" key="1">
    <citation type="submission" date="2019-03" db="EMBL/GenBank/DDBJ databases">
        <title>Complete genome sequence of Paenisporosarcina antarctica CGMCC 1.6503T.</title>
        <authorList>
            <person name="Rong J.-C."/>
            <person name="Chi N.-Y."/>
            <person name="Zhang Q.-F."/>
        </authorList>
    </citation>
    <scope>NUCLEOTIDE SEQUENCE [LARGE SCALE GENOMIC DNA]</scope>
    <source>
        <strain evidence="3 4">CGMCC 1.6503</strain>
    </source>
</reference>
<evidence type="ECO:0000313" key="3">
    <source>
        <dbReference type="EMBL" id="QBP42771.1"/>
    </source>
</evidence>
<keyword evidence="1" id="KW-0560">Oxidoreductase</keyword>
<dbReference type="RefSeq" id="WP_134211463.1">
    <property type="nucleotide sequence ID" value="NZ_CP038015.1"/>
</dbReference>
<dbReference type="AlphaFoldDB" id="A0A4P7A1I3"/>
<dbReference type="GO" id="GO:0006208">
    <property type="term" value="P:pyrimidine nucleobase catabolic process"/>
    <property type="evidence" value="ECO:0007669"/>
    <property type="project" value="TreeGrafter"/>
</dbReference>
<sequence>MDDRIFKTAMSKFATGVTVITTEVNGEVHGMTANAFMSISLDPKLIVVSVANKAKMKQLIDESGTFGVSLLSTNQEEMSNYFAGQIKENFDISFKTFDGMSVIDGALANITCDVHNTHLEGDHTLYIGKVRDILMQEEGMPLTYFSGRYYNLS</sequence>
<dbReference type="GO" id="GO:0042602">
    <property type="term" value="F:riboflavin reductase (NADPH) activity"/>
    <property type="evidence" value="ECO:0007669"/>
    <property type="project" value="TreeGrafter"/>
</dbReference>
<accession>A0A4P7A1I3</accession>
<dbReference type="EMBL" id="CP038015">
    <property type="protein sequence ID" value="QBP42771.1"/>
    <property type="molecule type" value="Genomic_DNA"/>
</dbReference>
<dbReference type="PANTHER" id="PTHR30466:SF1">
    <property type="entry name" value="FMN REDUCTASE (NADH) RUTF"/>
    <property type="match status" value="1"/>
</dbReference>
<dbReference type="SUPFAM" id="SSF50475">
    <property type="entry name" value="FMN-binding split barrel"/>
    <property type="match status" value="1"/>
</dbReference>